<feature type="compositionally biased region" description="Basic and acidic residues" evidence="1">
    <location>
        <begin position="152"/>
        <end position="161"/>
    </location>
</feature>
<sequence length="279" mass="30626">MSKPYPDHEDGSSDRYERLEELLRQTLTLAGEIAEDEGRTLTGECIIVRRRSNSDPTGGNRQDIRSRLLKRRKALKFDESEDSQSQSQSPASSVQEPFSPGSLAVSLDAVVEKGKTSDNDLTPAHESPQGSPTRSRTPKSHQNSDTVLKKSQKIEGERSKGENTAANQPSPPNWHIRIVPVTSSRDSGSPAPSSPTLMKLEAVFPLKASTEGNATSSLECNGEPSCILISRQPMDSSPESPRPRVDGEDILAAQEKSLREIIHEWQYDAESPGVEERKL</sequence>
<gene>
    <name evidence="2" type="ORF">SLS63_007793</name>
</gene>
<dbReference type="EMBL" id="JAKNSF020000045">
    <property type="protein sequence ID" value="KAK7726116.1"/>
    <property type="molecule type" value="Genomic_DNA"/>
</dbReference>
<accession>A0ABR1P4B4</accession>
<name>A0ABR1P4B4_DIAER</name>
<evidence type="ECO:0000256" key="1">
    <source>
        <dbReference type="SAM" id="MobiDB-lite"/>
    </source>
</evidence>
<comment type="caution">
    <text evidence="2">The sequence shown here is derived from an EMBL/GenBank/DDBJ whole genome shotgun (WGS) entry which is preliminary data.</text>
</comment>
<organism evidence="2 3">
    <name type="scientific">Diaporthe eres</name>
    <name type="common">Phomopsis oblonga</name>
    <dbReference type="NCBI Taxonomy" id="83184"/>
    <lineage>
        <taxon>Eukaryota</taxon>
        <taxon>Fungi</taxon>
        <taxon>Dikarya</taxon>
        <taxon>Ascomycota</taxon>
        <taxon>Pezizomycotina</taxon>
        <taxon>Sordariomycetes</taxon>
        <taxon>Sordariomycetidae</taxon>
        <taxon>Diaporthales</taxon>
        <taxon>Diaporthaceae</taxon>
        <taxon>Diaporthe</taxon>
        <taxon>Diaporthe eres species complex</taxon>
    </lineage>
</organism>
<feature type="region of interest" description="Disordered" evidence="1">
    <location>
        <begin position="47"/>
        <end position="196"/>
    </location>
</feature>
<reference evidence="2 3" key="1">
    <citation type="submission" date="2024-02" db="EMBL/GenBank/DDBJ databases">
        <title>De novo assembly and annotation of 12 fungi associated with fruit tree decline syndrome in Ontario, Canada.</title>
        <authorList>
            <person name="Sulman M."/>
            <person name="Ellouze W."/>
            <person name="Ilyukhin E."/>
        </authorList>
    </citation>
    <scope>NUCLEOTIDE SEQUENCE [LARGE SCALE GENOMIC DNA]</scope>
    <source>
        <strain evidence="2 3">M169</strain>
    </source>
</reference>
<proteinExistence type="predicted"/>
<evidence type="ECO:0000313" key="3">
    <source>
        <dbReference type="Proteomes" id="UP001430848"/>
    </source>
</evidence>
<feature type="compositionally biased region" description="Low complexity" evidence="1">
    <location>
        <begin position="83"/>
        <end position="96"/>
    </location>
</feature>
<feature type="compositionally biased region" description="Low complexity" evidence="1">
    <location>
        <begin position="183"/>
        <end position="195"/>
    </location>
</feature>
<feature type="compositionally biased region" description="Polar residues" evidence="1">
    <location>
        <begin position="128"/>
        <end position="146"/>
    </location>
</feature>
<protein>
    <submittedName>
        <fullName evidence="2">Uncharacterized protein</fullName>
    </submittedName>
</protein>
<dbReference type="Proteomes" id="UP001430848">
    <property type="component" value="Unassembled WGS sequence"/>
</dbReference>
<evidence type="ECO:0000313" key="2">
    <source>
        <dbReference type="EMBL" id="KAK7726116.1"/>
    </source>
</evidence>
<keyword evidence="3" id="KW-1185">Reference proteome</keyword>